<accession>A0A4P5NTJ0</accession>
<dbReference type="GO" id="GO:0003677">
    <property type="term" value="F:DNA binding"/>
    <property type="evidence" value="ECO:0007669"/>
    <property type="project" value="UniProtKB-KW"/>
</dbReference>
<keyword evidence="2" id="KW-0663">Pyridoxal phosphate</keyword>
<dbReference type="Pfam" id="PF00155">
    <property type="entry name" value="Aminotran_1_2"/>
    <property type="match status" value="1"/>
</dbReference>
<dbReference type="Proteomes" id="UP000315095">
    <property type="component" value="Unassembled WGS sequence"/>
</dbReference>
<dbReference type="SUPFAM" id="SSF46785">
    <property type="entry name" value="Winged helix' DNA-binding domain"/>
    <property type="match status" value="1"/>
</dbReference>
<dbReference type="InterPro" id="IPR015421">
    <property type="entry name" value="PyrdxlP-dep_Trfase_major"/>
</dbReference>
<evidence type="ECO:0000259" key="6">
    <source>
        <dbReference type="PROSITE" id="PS50949"/>
    </source>
</evidence>
<keyword evidence="5" id="KW-0804">Transcription</keyword>
<dbReference type="PANTHER" id="PTHR46577:SF2">
    <property type="entry name" value="TRANSCRIPTIONAL REGULATORY PROTEIN"/>
    <property type="match status" value="1"/>
</dbReference>
<dbReference type="CDD" id="cd07377">
    <property type="entry name" value="WHTH_GntR"/>
    <property type="match status" value="1"/>
</dbReference>
<name>A0A4P5NTJ0_9PROT</name>
<dbReference type="PROSITE" id="PS50949">
    <property type="entry name" value="HTH_GNTR"/>
    <property type="match status" value="1"/>
</dbReference>
<comment type="caution">
    <text evidence="7">The sequence shown here is derived from an EMBL/GenBank/DDBJ whole genome shotgun (WGS) entry which is preliminary data.</text>
</comment>
<dbReference type="SUPFAM" id="SSF53383">
    <property type="entry name" value="PLP-dependent transferases"/>
    <property type="match status" value="1"/>
</dbReference>
<dbReference type="InterPro" id="IPR051446">
    <property type="entry name" value="HTH_trans_reg/aminotransferase"/>
</dbReference>
<evidence type="ECO:0000256" key="4">
    <source>
        <dbReference type="ARBA" id="ARBA00023125"/>
    </source>
</evidence>
<dbReference type="PRINTS" id="PR00035">
    <property type="entry name" value="HTHGNTR"/>
</dbReference>
<evidence type="ECO:0000313" key="8">
    <source>
        <dbReference type="Proteomes" id="UP000315095"/>
    </source>
</evidence>
<dbReference type="InterPro" id="IPR004839">
    <property type="entry name" value="Aminotransferase_I/II_large"/>
</dbReference>
<proteinExistence type="inferred from homology"/>
<dbReference type="Gene3D" id="1.10.10.10">
    <property type="entry name" value="Winged helix-like DNA-binding domain superfamily/Winged helix DNA-binding domain"/>
    <property type="match status" value="1"/>
</dbReference>
<feature type="domain" description="HTH gntR-type" evidence="6">
    <location>
        <begin position="41"/>
        <end position="109"/>
    </location>
</feature>
<dbReference type="RefSeq" id="WP_395370704.1">
    <property type="nucleotide sequence ID" value="NZ_CP171836.1"/>
</dbReference>
<reference evidence="8" key="1">
    <citation type="submission" date="2017-01" db="EMBL/GenBank/DDBJ databases">
        <title>Komagataeibacter sp. MSKU9 whole genome sequencing project.</title>
        <authorList>
            <person name="Matsutani M."/>
            <person name="Naloka K."/>
            <person name="Theeragool G."/>
            <person name="Yakushi T."/>
            <person name="Matsushita K."/>
        </authorList>
    </citation>
    <scope>NUCLEOTIDE SEQUENCE [LARGE SCALE GENOMIC DNA]</scope>
    <source>
        <strain evidence="8">MSKU9</strain>
    </source>
</reference>
<evidence type="ECO:0000256" key="3">
    <source>
        <dbReference type="ARBA" id="ARBA00023015"/>
    </source>
</evidence>
<evidence type="ECO:0000256" key="5">
    <source>
        <dbReference type="ARBA" id="ARBA00023163"/>
    </source>
</evidence>
<sequence>MVTDDICIDQAKGASIYEKFDLHIRFSYIIMNINIDNSSTVPLVNQIVSGVRDLILGMKLQTGQRLPSVRQLAEQCGVSTLTVSNAYNKLVAEGLLEARRARGYFVTHNNTLNRTLITTATLVDRSVDSRWLLQSAYEDKAPIIKAGCGWLPESYLFVDAIKQALVSLGRKPPSSIFEYGNPYGYTPLRHSIQLMLAQRKIRTCDAGIILTHGASQALELSVRAFTHKQDTVLVDDPGYCNLNPALQGLDLNVVGVPRTFEGPDIERLEYLARLHQPRLFITNTILHNPTGTSCSPANAFHILNLAEKYNFLIVEDDIFSSLTTDITTNLAYLDQMRRVIQVGSFSKTIAPGVRVGFTASHPELAQVILRQKMASSLTTSGINEYVIHSIIKDGKYRHHLTRLKERLERMQASVGRALTNTGMRLYFRPPGGMFVWARFDREGINMQALAQSAAEEDILLAPGYLFRPNYEPSPWMRFNVAHCNNPYLFDFLKKYQDDHC</sequence>
<accession>A0A4V0WN62</accession>
<dbReference type="PANTHER" id="PTHR46577">
    <property type="entry name" value="HTH-TYPE TRANSCRIPTIONAL REGULATORY PROTEIN GABR"/>
    <property type="match status" value="1"/>
</dbReference>
<dbReference type="InterPro" id="IPR000524">
    <property type="entry name" value="Tscrpt_reg_HTH_GntR"/>
</dbReference>
<dbReference type="InterPro" id="IPR036390">
    <property type="entry name" value="WH_DNA-bd_sf"/>
</dbReference>
<dbReference type="Gene3D" id="3.40.640.10">
    <property type="entry name" value="Type I PLP-dependent aspartate aminotransferase-like (Major domain)"/>
    <property type="match status" value="1"/>
</dbReference>
<keyword evidence="8" id="KW-1185">Reference proteome</keyword>
<dbReference type="AlphaFoldDB" id="A0A4P5NTJ0"/>
<dbReference type="InterPro" id="IPR015422">
    <property type="entry name" value="PyrdxlP-dep_Trfase_small"/>
</dbReference>
<dbReference type="GO" id="GO:0003700">
    <property type="term" value="F:DNA-binding transcription factor activity"/>
    <property type="evidence" value="ECO:0007669"/>
    <property type="project" value="InterPro"/>
</dbReference>
<dbReference type="EMBL" id="BDLU01000070">
    <property type="protein sequence ID" value="GCE85098.1"/>
    <property type="molecule type" value="Genomic_DNA"/>
</dbReference>
<dbReference type="GO" id="GO:0030170">
    <property type="term" value="F:pyridoxal phosphate binding"/>
    <property type="evidence" value="ECO:0007669"/>
    <property type="project" value="InterPro"/>
</dbReference>
<evidence type="ECO:0000256" key="2">
    <source>
        <dbReference type="ARBA" id="ARBA00022898"/>
    </source>
</evidence>
<evidence type="ECO:0000313" key="7">
    <source>
        <dbReference type="EMBL" id="GCE85098.1"/>
    </source>
</evidence>
<dbReference type="SMART" id="SM00345">
    <property type="entry name" value="HTH_GNTR"/>
    <property type="match status" value="1"/>
</dbReference>
<keyword evidence="3" id="KW-0805">Transcription regulation</keyword>
<dbReference type="InterPro" id="IPR036388">
    <property type="entry name" value="WH-like_DNA-bd_sf"/>
</dbReference>
<dbReference type="InterPro" id="IPR015424">
    <property type="entry name" value="PyrdxlP-dep_Trfase"/>
</dbReference>
<protein>
    <submittedName>
        <fullName evidence="7">GntR family transcriptional regulator</fullName>
    </submittedName>
</protein>
<dbReference type="Pfam" id="PF00392">
    <property type="entry name" value="GntR"/>
    <property type="match status" value="1"/>
</dbReference>
<keyword evidence="4" id="KW-0238">DNA-binding</keyword>
<dbReference type="CDD" id="cd00609">
    <property type="entry name" value="AAT_like"/>
    <property type="match status" value="1"/>
</dbReference>
<organism evidence="7 8">
    <name type="scientific">Komagataeibacter diospyri</name>
    <dbReference type="NCBI Taxonomy" id="1932662"/>
    <lineage>
        <taxon>Bacteria</taxon>
        <taxon>Pseudomonadati</taxon>
        <taxon>Pseudomonadota</taxon>
        <taxon>Alphaproteobacteria</taxon>
        <taxon>Acetobacterales</taxon>
        <taxon>Acetobacteraceae</taxon>
        <taxon>Komagataeibacter</taxon>
    </lineage>
</organism>
<dbReference type="Gene3D" id="3.90.1150.10">
    <property type="entry name" value="Aspartate Aminotransferase, domain 1"/>
    <property type="match status" value="1"/>
</dbReference>
<evidence type="ECO:0000256" key="1">
    <source>
        <dbReference type="ARBA" id="ARBA00005384"/>
    </source>
</evidence>
<gene>
    <name evidence="7" type="primary">gntR</name>
    <name evidence="7" type="ORF">MSKU9_3239</name>
</gene>
<comment type="similarity">
    <text evidence="1">In the C-terminal section; belongs to the class-I pyridoxal-phosphate-dependent aminotransferase family.</text>
</comment>